<gene>
    <name evidence="8" type="ORF">PXEA_LOCUS31924</name>
</gene>
<reference evidence="8" key="1">
    <citation type="submission" date="2018-11" db="EMBL/GenBank/DDBJ databases">
        <authorList>
            <consortium name="Pathogen Informatics"/>
        </authorList>
    </citation>
    <scope>NUCLEOTIDE SEQUENCE</scope>
</reference>
<feature type="transmembrane region" description="Helical" evidence="6">
    <location>
        <begin position="45"/>
        <end position="64"/>
    </location>
</feature>
<evidence type="ECO:0000313" key="8">
    <source>
        <dbReference type="EMBL" id="VEL38484.1"/>
    </source>
</evidence>
<dbReference type="AlphaFoldDB" id="A0A448XJX7"/>
<keyword evidence="3 6" id="KW-0812">Transmembrane</keyword>
<evidence type="ECO:0000256" key="2">
    <source>
        <dbReference type="ARBA" id="ARBA00007200"/>
    </source>
</evidence>
<evidence type="ECO:0000256" key="3">
    <source>
        <dbReference type="ARBA" id="ARBA00022692"/>
    </source>
</evidence>
<keyword evidence="4 6" id="KW-1133">Transmembrane helix</keyword>
<dbReference type="GO" id="GO:0005509">
    <property type="term" value="F:calcium ion binding"/>
    <property type="evidence" value="ECO:0007669"/>
    <property type="project" value="InterPro"/>
</dbReference>
<evidence type="ECO:0000256" key="4">
    <source>
        <dbReference type="ARBA" id="ARBA00022989"/>
    </source>
</evidence>
<evidence type="ECO:0000256" key="5">
    <source>
        <dbReference type="ARBA" id="ARBA00023136"/>
    </source>
</evidence>
<feature type="domain" description="Polycystin cation channel PKD1/PKD2" evidence="7">
    <location>
        <begin position="10"/>
        <end position="222"/>
    </location>
</feature>
<accession>A0A448XJX7</accession>
<dbReference type="GO" id="GO:0016020">
    <property type="term" value="C:membrane"/>
    <property type="evidence" value="ECO:0007669"/>
    <property type="project" value="UniProtKB-SubCell"/>
</dbReference>
<dbReference type="InterPro" id="IPR003915">
    <property type="entry name" value="PKD_2"/>
</dbReference>
<proteinExistence type="inferred from homology"/>
<dbReference type="InterPro" id="IPR051223">
    <property type="entry name" value="Polycystin"/>
</dbReference>
<dbReference type="PANTHER" id="PTHR10877:SF150">
    <property type="entry name" value="REJ DOMAIN-CONTAINING PROTEIN"/>
    <property type="match status" value="1"/>
</dbReference>
<evidence type="ECO:0000256" key="6">
    <source>
        <dbReference type="SAM" id="Phobius"/>
    </source>
</evidence>
<name>A0A448XJX7_9PLAT</name>
<evidence type="ECO:0000313" key="9">
    <source>
        <dbReference type="Proteomes" id="UP000784294"/>
    </source>
</evidence>
<organism evidence="8 9">
    <name type="scientific">Protopolystoma xenopodis</name>
    <dbReference type="NCBI Taxonomy" id="117903"/>
    <lineage>
        <taxon>Eukaryota</taxon>
        <taxon>Metazoa</taxon>
        <taxon>Spiralia</taxon>
        <taxon>Lophotrochozoa</taxon>
        <taxon>Platyhelminthes</taxon>
        <taxon>Monogenea</taxon>
        <taxon>Polyopisthocotylea</taxon>
        <taxon>Polystomatidea</taxon>
        <taxon>Polystomatidae</taxon>
        <taxon>Protopolystoma</taxon>
    </lineage>
</organism>
<keyword evidence="9" id="KW-1185">Reference proteome</keyword>
<dbReference type="PANTHER" id="PTHR10877">
    <property type="entry name" value="POLYCYSTIN FAMILY MEMBER"/>
    <property type="match status" value="1"/>
</dbReference>
<comment type="caution">
    <text evidence="8">The sequence shown here is derived from an EMBL/GenBank/DDBJ whole genome shotgun (WGS) entry which is preliminary data.</text>
</comment>
<evidence type="ECO:0000256" key="1">
    <source>
        <dbReference type="ARBA" id="ARBA00004141"/>
    </source>
</evidence>
<sequence>MHKYEIFTLPTFQIIFVLLLLCFLFKEAHNIYKKRAAYFQNIWSYSSLVIVFLCLGSVSAFSYACLQANKLATSFAESEGNAYVNFQAISFWHESLTYLNAFITFVSILHVLHLLRFSPQIALFGIVQRHASQDMKYFFIMFTMLYLAFVTAFYLLFMDVLAEFRTFMGSAEECLQILLGVFNFSGIYESDLVLGPFLFTLFSVLVVFILISMMIAIMDESFGVARELSQSQGSSDNDMIHFMLSEFLTWTGLINTPFGDWMAGRGTSVETTALVASSGRLVSQVYQDRTARQLEEQISSLNETMDQFLTFVKRTQLVTNEKVLSEPLTLTSMDHSKPVASASTTPTRVEQEHLGLRKRVNNFFSKPAN</sequence>
<keyword evidence="5 6" id="KW-0472">Membrane</keyword>
<dbReference type="GO" id="GO:0050982">
    <property type="term" value="P:detection of mechanical stimulus"/>
    <property type="evidence" value="ECO:0007669"/>
    <property type="project" value="TreeGrafter"/>
</dbReference>
<protein>
    <recommendedName>
        <fullName evidence="7">Polycystin cation channel PKD1/PKD2 domain-containing protein</fullName>
    </recommendedName>
</protein>
<comment type="similarity">
    <text evidence="2">Belongs to the polycystin family.</text>
</comment>
<dbReference type="InterPro" id="IPR013122">
    <property type="entry name" value="PKD1_2_channel"/>
</dbReference>
<dbReference type="Pfam" id="PF08016">
    <property type="entry name" value="PKD_channel"/>
    <property type="match status" value="1"/>
</dbReference>
<comment type="subcellular location">
    <subcellularLocation>
        <location evidence="1">Membrane</location>
        <topology evidence="1">Multi-pass membrane protein</topology>
    </subcellularLocation>
</comment>
<dbReference type="GO" id="GO:0005262">
    <property type="term" value="F:calcium channel activity"/>
    <property type="evidence" value="ECO:0007669"/>
    <property type="project" value="TreeGrafter"/>
</dbReference>
<feature type="transmembrane region" description="Helical" evidence="6">
    <location>
        <begin position="98"/>
        <end position="117"/>
    </location>
</feature>
<feature type="transmembrane region" description="Helical" evidence="6">
    <location>
        <begin position="197"/>
        <end position="218"/>
    </location>
</feature>
<dbReference type="EMBL" id="CAAALY010258058">
    <property type="protein sequence ID" value="VEL38484.1"/>
    <property type="molecule type" value="Genomic_DNA"/>
</dbReference>
<feature type="transmembrane region" description="Helical" evidence="6">
    <location>
        <begin position="137"/>
        <end position="157"/>
    </location>
</feature>
<feature type="transmembrane region" description="Helical" evidence="6">
    <location>
        <begin position="6"/>
        <end position="25"/>
    </location>
</feature>
<dbReference type="OrthoDB" id="444119at2759"/>
<dbReference type="Proteomes" id="UP000784294">
    <property type="component" value="Unassembled WGS sequence"/>
</dbReference>
<dbReference type="PRINTS" id="PR01433">
    <property type="entry name" value="POLYCYSTIN2"/>
</dbReference>
<evidence type="ECO:0000259" key="7">
    <source>
        <dbReference type="Pfam" id="PF08016"/>
    </source>
</evidence>